<reference evidence="5" key="1">
    <citation type="submission" date="2024-10" db="EMBL/GenBank/DDBJ databases">
        <authorList>
            <person name="Ryan C."/>
        </authorList>
    </citation>
    <scope>NUCLEOTIDE SEQUENCE [LARGE SCALE GENOMIC DNA]</scope>
</reference>
<dbReference type="Gene3D" id="2.60.210.10">
    <property type="entry name" value="Apoptosis, Tumor Necrosis Factor Receptor Associated Protein 2, Chain A"/>
    <property type="match status" value="1"/>
</dbReference>
<proteinExistence type="inferred from homology"/>
<dbReference type="Pfam" id="PF24570">
    <property type="entry name" value="BACK_BPM_SPOP"/>
    <property type="match status" value="1"/>
</dbReference>
<dbReference type="CDD" id="cd00121">
    <property type="entry name" value="MATH"/>
    <property type="match status" value="1"/>
</dbReference>
<dbReference type="SMART" id="SM00225">
    <property type="entry name" value="BTB"/>
    <property type="match status" value="1"/>
</dbReference>
<keyword evidence="6" id="KW-1185">Reference proteome</keyword>
<dbReference type="Gene3D" id="1.25.40.420">
    <property type="match status" value="1"/>
</dbReference>
<evidence type="ECO:0000259" key="4">
    <source>
        <dbReference type="PROSITE" id="PS50144"/>
    </source>
</evidence>
<dbReference type="InterPro" id="IPR011333">
    <property type="entry name" value="SKP1/BTB/POZ_sf"/>
</dbReference>
<feature type="domain" description="MATH" evidence="4">
    <location>
        <begin position="18"/>
        <end position="148"/>
    </location>
</feature>
<dbReference type="SUPFAM" id="SSF49599">
    <property type="entry name" value="TRAF domain-like"/>
    <property type="match status" value="1"/>
</dbReference>
<dbReference type="InterPro" id="IPR000210">
    <property type="entry name" value="BTB/POZ_dom"/>
</dbReference>
<evidence type="ECO:0000313" key="5">
    <source>
        <dbReference type="EMBL" id="CAL5007569.1"/>
    </source>
</evidence>
<dbReference type="PANTHER" id="PTHR26379">
    <property type="entry name" value="BTB/POZ AND MATH DOMAIN-CONTAINING PROTEIN 1"/>
    <property type="match status" value="1"/>
</dbReference>
<dbReference type="InterPro" id="IPR045005">
    <property type="entry name" value="BPM1-6"/>
</dbReference>
<evidence type="ECO:0000256" key="1">
    <source>
        <dbReference type="ARBA" id="ARBA00004906"/>
    </source>
</evidence>
<evidence type="ECO:0000256" key="2">
    <source>
        <dbReference type="ARBA" id="ARBA00010846"/>
    </source>
</evidence>
<gene>
    <name evidence="5" type="ORF">URODEC1_LOCUS68559</name>
</gene>
<dbReference type="EMBL" id="OZ075137">
    <property type="protein sequence ID" value="CAL5007569.1"/>
    <property type="molecule type" value="Genomic_DNA"/>
</dbReference>
<protein>
    <submittedName>
        <fullName evidence="5">Uncharacterized protein</fullName>
    </submittedName>
</protein>
<dbReference type="CDD" id="cd18280">
    <property type="entry name" value="BTB_POZ_BPM_plant"/>
    <property type="match status" value="1"/>
</dbReference>
<comment type="similarity">
    <text evidence="2">Belongs to the Tdpoz family.</text>
</comment>
<name>A0ABC9BT20_9POAL</name>
<dbReference type="InterPro" id="IPR008974">
    <property type="entry name" value="TRAF-like"/>
</dbReference>
<dbReference type="InterPro" id="IPR002083">
    <property type="entry name" value="MATH/TRAF_dom"/>
</dbReference>
<dbReference type="PANTHER" id="PTHR26379:SF433">
    <property type="entry name" value="OS08G0226800 PROTEIN"/>
    <property type="match status" value="1"/>
</dbReference>
<dbReference type="PROSITE" id="PS50097">
    <property type="entry name" value="BTB"/>
    <property type="match status" value="1"/>
</dbReference>
<dbReference type="PROSITE" id="PS50144">
    <property type="entry name" value="MATH"/>
    <property type="match status" value="1"/>
</dbReference>
<dbReference type="Pfam" id="PF22486">
    <property type="entry name" value="MATH_2"/>
    <property type="match status" value="1"/>
</dbReference>
<evidence type="ECO:0000313" key="6">
    <source>
        <dbReference type="Proteomes" id="UP001497457"/>
    </source>
</evidence>
<evidence type="ECO:0000259" key="3">
    <source>
        <dbReference type="PROSITE" id="PS50097"/>
    </source>
</evidence>
<accession>A0ABC9BT20</accession>
<feature type="domain" description="BTB" evidence="3">
    <location>
        <begin position="185"/>
        <end position="248"/>
    </location>
</feature>
<dbReference type="AlphaFoldDB" id="A0ABC9BT20"/>
<dbReference type="InterPro" id="IPR056423">
    <property type="entry name" value="BACK_BPM_SPOP"/>
</dbReference>
<sequence>MGSESKKTASVHTTDAETGTHSFKIVGYTLKKGFGFGKSIQSGTFTVGGYDWAICFYPDGFNEATKEYAAVYLMLVSKNAEVRVSYGLSLINQTTGLPETLCSETTARVFTSSNRTFFSPGTPIARSKLENKSAGYIVDDYLTIECTVTVIKEFWVDTKRDFEIEVPPSDLPEHFGKLLQEEEGADVAFTVRGETFHAHKIVLATRSPVFKAQLYGQMKERRARRLTVEDIQPDAFKAMLQFIYTDSLPEWDDLVANEYCEISRHLLAAADRYAMDRLKLLCASNLVEYLDAENVATTLALADQHNCDRLKEVCIEFMASSDEMNAVVETEGYANLKRTCPSILVDVLEKKSRHHKT</sequence>
<dbReference type="Proteomes" id="UP001497457">
    <property type="component" value="Chromosome 27b"/>
</dbReference>
<dbReference type="SUPFAM" id="SSF54695">
    <property type="entry name" value="POZ domain"/>
    <property type="match status" value="1"/>
</dbReference>
<organism evidence="5 6">
    <name type="scientific">Urochloa decumbens</name>
    <dbReference type="NCBI Taxonomy" id="240449"/>
    <lineage>
        <taxon>Eukaryota</taxon>
        <taxon>Viridiplantae</taxon>
        <taxon>Streptophyta</taxon>
        <taxon>Embryophyta</taxon>
        <taxon>Tracheophyta</taxon>
        <taxon>Spermatophyta</taxon>
        <taxon>Magnoliopsida</taxon>
        <taxon>Liliopsida</taxon>
        <taxon>Poales</taxon>
        <taxon>Poaceae</taxon>
        <taxon>PACMAD clade</taxon>
        <taxon>Panicoideae</taxon>
        <taxon>Panicodae</taxon>
        <taxon>Paniceae</taxon>
        <taxon>Melinidinae</taxon>
        <taxon>Urochloa</taxon>
    </lineage>
</organism>
<dbReference type="Pfam" id="PF00651">
    <property type="entry name" value="BTB"/>
    <property type="match status" value="1"/>
</dbReference>
<dbReference type="Gene3D" id="3.30.710.10">
    <property type="entry name" value="Potassium Channel Kv1.1, Chain A"/>
    <property type="match status" value="1"/>
</dbReference>
<comment type="pathway">
    <text evidence="1">Protein modification; protein ubiquitination.</text>
</comment>